<evidence type="ECO:0000313" key="2">
    <source>
        <dbReference type="Proteomes" id="UP000030671"/>
    </source>
</evidence>
<dbReference type="RefSeq" id="XP_009551721.1">
    <property type="nucleotide sequence ID" value="XM_009553426.1"/>
</dbReference>
<name>W4JTS9_HETIT</name>
<protein>
    <submittedName>
        <fullName evidence="1">Uncharacterized protein</fullName>
    </submittedName>
</protein>
<dbReference type="OrthoDB" id="3052275at2759"/>
<dbReference type="GeneID" id="20672429"/>
<proteinExistence type="predicted"/>
<accession>W4JTS9</accession>
<dbReference type="InParanoid" id="W4JTS9"/>
<dbReference type="Proteomes" id="UP000030671">
    <property type="component" value="Unassembled WGS sequence"/>
</dbReference>
<organism evidence="1 2">
    <name type="scientific">Heterobasidion irregulare (strain TC 32-1)</name>
    <dbReference type="NCBI Taxonomy" id="747525"/>
    <lineage>
        <taxon>Eukaryota</taxon>
        <taxon>Fungi</taxon>
        <taxon>Dikarya</taxon>
        <taxon>Basidiomycota</taxon>
        <taxon>Agaricomycotina</taxon>
        <taxon>Agaricomycetes</taxon>
        <taxon>Russulales</taxon>
        <taxon>Bondarzewiaceae</taxon>
        <taxon>Heterobasidion</taxon>
        <taxon>Heterobasidion annosum species complex</taxon>
    </lineage>
</organism>
<dbReference type="AlphaFoldDB" id="W4JTS9"/>
<gene>
    <name evidence="1" type="ORF">HETIRDRAFT_389895</name>
</gene>
<dbReference type="HOGENOM" id="CLU_669138_0_0_1"/>
<reference evidence="1 2" key="1">
    <citation type="journal article" date="2012" name="New Phytol.">
        <title>Insight into trade-off between wood decay and parasitism from the genome of a fungal forest pathogen.</title>
        <authorList>
            <person name="Olson A."/>
            <person name="Aerts A."/>
            <person name="Asiegbu F."/>
            <person name="Belbahri L."/>
            <person name="Bouzid O."/>
            <person name="Broberg A."/>
            <person name="Canback B."/>
            <person name="Coutinho P.M."/>
            <person name="Cullen D."/>
            <person name="Dalman K."/>
            <person name="Deflorio G."/>
            <person name="van Diepen L.T."/>
            <person name="Dunand C."/>
            <person name="Duplessis S."/>
            <person name="Durling M."/>
            <person name="Gonthier P."/>
            <person name="Grimwood J."/>
            <person name="Fossdal C.G."/>
            <person name="Hansson D."/>
            <person name="Henrissat B."/>
            <person name="Hietala A."/>
            <person name="Himmelstrand K."/>
            <person name="Hoffmeister D."/>
            <person name="Hogberg N."/>
            <person name="James T.Y."/>
            <person name="Karlsson M."/>
            <person name="Kohler A."/>
            <person name="Kues U."/>
            <person name="Lee Y.H."/>
            <person name="Lin Y.C."/>
            <person name="Lind M."/>
            <person name="Lindquist E."/>
            <person name="Lombard V."/>
            <person name="Lucas S."/>
            <person name="Lunden K."/>
            <person name="Morin E."/>
            <person name="Murat C."/>
            <person name="Park J."/>
            <person name="Raffaello T."/>
            <person name="Rouze P."/>
            <person name="Salamov A."/>
            <person name="Schmutz J."/>
            <person name="Solheim H."/>
            <person name="Stahlberg J."/>
            <person name="Velez H."/>
            <person name="de Vries R.P."/>
            <person name="Wiebenga A."/>
            <person name="Woodward S."/>
            <person name="Yakovlev I."/>
            <person name="Garbelotto M."/>
            <person name="Martin F."/>
            <person name="Grigoriev I.V."/>
            <person name="Stenlid J."/>
        </authorList>
    </citation>
    <scope>NUCLEOTIDE SEQUENCE [LARGE SCALE GENOMIC DNA]</scope>
    <source>
        <strain evidence="1 2">TC 32-1</strain>
    </source>
</reference>
<dbReference type="KEGG" id="hir:HETIRDRAFT_389895"/>
<dbReference type="EMBL" id="KI925464">
    <property type="protein sequence ID" value="ETW76854.1"/>
    <property type="molecule type" value="Genomic_DNA"/>
</dbReference>
<evidence type="ECO:0000313" key="1">
    <source>
        <dbReference type="EMBL" id="ETW76854.1"/>
    </source>
</evidence>
<sequence>MPALNNENPPNERGFICRTIEEWIDLYGMSPPKRVHALGKVPPTLQPLADGPYRWLFQQTRLIGYDGRTGLSIRSIVNVIQSHDGHQMQPLDVPEDWKEAVSSETFNTTTVILRRSLCQYVDNMHRVWPSVSVLVYRPRSYFSNIPYPKPNITLHELRDPGMPFYSVEWTIFKILCKGNSGLTVYGELGPRSYYDAILPGICHQIPGCRVLRSIPIAFPSYSADYGSSTCLDFVCQPSIDNLPNDLPAGYIPVLFAAHHVDTLYSFAPTEVSSVHSGSSELMPDRRPGLVKLAEIFQPSLQLLVMHLTKKYRIDDHQWRPEWNPILGEKDPEWSMPDVPEKYFFFGMNYSEIECIIYTFFPRYKVTTSGRVEWGFCCFEAYRPWPIGGIKTLHRVHLINTFLRIQRHTAELAEIFRDISGSFPVRTPAIVI</sequence>
<keyword evidence="2" id="KW-1185">Reference proteome</keyword>